<organism evidence="1">
    <name type="scientific">Toxoplasma gondii (strain ATCC 50861 / VEG)</name>
    <dbReference type="NCBI Taxonomy" id="432359"/>
    <lineage>
        <taxon>Eukaryota</taxon>
        <taxon>Sar</taxon>
        <taxon>Alveolata</taxon>
        <taxon>Apicomplexa</taxon>
        <taxon>Conoidasida</taxon>
        <taxon>Coccidia</taxon>
        <taxon>Eucoccidiorida</taxon>
        <taxon>Eimeriorina</taxon>
        <taxon>Sarcocystidae</taxon>
        <taxon>Toxoplasma</taxon>
    </lineage>
</organism>
<reference evidence="1" key="1">
    <citation type="journal article" date="2015" name="PLoS ONE">
        <title>Comprehensive Evaluation of Toxoplasma gondii VEG and Neospora caninum LIV Genomes with Tachyzoite Stage Transcriptome and Proteome Defines Novel Transcript Features.</title>
        <authorList>
            <person name="Ramaprasad A."/>
            <person name="Mourier T."/>
            <person name="Naeem R."/>
            <person name="Malas T.B."/>
            <person name="Moussa E."/>
            <person name="Panigrahi A."/>
            <person name="Vermont S.J."/>
            <person name="Otto T.D."/>
            <person name="Wastling J."/>
            <person name="Pain A."/>
        </authorList>
    </citation>
    <scope>NUCLEOTIDE SEQUENCE</scope>
    <source>
        <strain evidence="1">VEG</strain>
    </source>
</reference>
<dbReference type="EMBL" id="LN714495">
    <property type="protein sequence ID" value="CEL73146.1"/>
    <property type="molecule type" value="Genomic_DNA"/>
</dbReference>
<gene>
    <name evidence="1" type="ORF">BN1205_103420</name>
</gene>
<name>A0A0F7UXC5_TOXGV</name>
<protein>
    <submittedName>
        <fullName evidence="1">Uncharacterized protein</fullName>
    </submittedName>
</protein>
<accession>A0A0F7UXC5</accession>
<sequence length="133" mass="15679">MLPFSPKGQGKSLHVMVSFAVKHAPVVVSVMFLWEKQNSFERCSSRKCNWKSMLTFFENEKQAQEALRCARRKLRRVRQHRFLYQGYELINCCPALTRRRPREANAPCVFHILPMQQAEFRPLCGYRSSRNIS</sequence>
<dbReference type="AlphaFoldDB" id="A0A0F7UXC5"/>
<proteinExistence type="predicted"/>
<evidence type="ECO:0000313" key="1">
    <source>
        <dbReference type="EMBL" id="CEL73146.1"/>
    </source>
</evidence>